<protein>
    <submittedName>
        <fullName evidence="2">Exopolysaccharide biosynthesis protein</fullName>
    </submittedName>
</protein>
<accession>A0A975YK08</accession>
<gene>
    <name evidence="2" type="ORF">KO353_03475</name>
</gene>
<dbReference type="EMBL" id="CP076448">
    <property type="protein sequence ID" value="QXM25315.1"/>
    <property type="molecule type" value="Genomic_DNA"/>
</dbReference>
<dbReference type="AlphaFoldDB" id="A0A975YK08"/>
<reference evidence="2" key="1">
    <citation type="submission" date="2021-06" db="EMBL/GenBank/DDBJ databases">
        <title>Elioraea tepida, sp. nov., a moderately thermophilic aerobic anoxygenic phototrophic bacterium isolated from an alkaline siliceous hot spring mat community in Yellowstone National Park, WY, USA.</title>
        <authorList>
            <person name="Saini M.K."/>
            <person name="Yoshida S."/>
            <person name="Sebastian A."/>
            <person name="Hirose S."/>
            <person name="Hara E."/>
            <person name="Tamaki H."/>
            <person name="Soulier N.T."/>
            <person name="Albert I."/>
            <person name="Hanada S."/>
            <person name="Bryant D.A."/>
            <person name="Tank M."/>
        </authorList>
    </citation>
    <scope>NUCLEOTIDE SEQUENCE</scope>
    <source>
        <strain evidence="2">MS-P2</strain>
    </source>
</reference>
<keyword evidence="1" id="KW-0812">Transmembrane</keyword>
<evidence type="ECO:0000313" key="3">
    <source>
        <dbReference type="Proteomes" id="UP000694001"/>
    </source>
</evidence>
<dbReference type="PANTHER" id="PTHR41795:SF1">
    <property type="entry name" value="EXOPOLYSACCHARIDE SYNTHESIS PROTEIN"/>
    <property type="match status" value="1"/>
</dbReference>
<dbReference type="PIRSF" id="PIRSF033239">
    <property type="entry name" value="ExoD"/>
    <property type="match status" value="1"/>
</dbReference>
<sequence>MAAEPEALRRAPTSALLEALLAEAPGAEVTIDWLIERLGERGFGMLLMLFGLVAMLPGVSAAAAIVLMLPAGQMILARPRPVLPRRLGSRPVGVRRLHAMLRRVAPALRLIERGIRPRWRTPFEATKRVVGAVVLGLAAALLAPVPLSNLPIAVALMLIALAYLEEDGLLLVAALALALAMLAATLFLAWTMLSAAGDGIGLW</sequence>
<dbReference type="KEGG" id="elio:KO353_03475"/>
<dbReference type="RefSeq" id="WP_218286371.1">
    <property type="nucleotide sequence ID" value="NZ_CP076448.1"/>
</dbReference>
<evidence type="ECO:0000256" key="1">
    <source>
        <dbReference type="SAM" id="Phobius"/>
    </source>
</evidence>
<feature type="transmembrane region" description="Helical" evidence="1">
    <location>
        <begin position="43"/>
        <end position="69"/>
    </location>
</feature>
<feature type="transmembrane region" description="Helical" evidence="1">
    <location>
        <begin position="169"/>
        <end position="193"/>
    </location>
</feature>
<dbReference type="InterPro" id="IPR010331">
    <property type="entry name" value="ExoD"/>
</dbReference>
<feature type="transmembrane region" description="Helical" evidence="1">
    <location>
        <begin position="130"/>
        <end position="163"/>
    </location>
</feature>
<dbReference type="PANTHER" id="PTHR41795">
    <property type="entry name" value="EXOPOLYSACCHARIDE SYNTHESIS PROTEIN"/>
    <property type="match status" value="1"/>
</dbReference>
<keyword evidence="1" id="KW-1133">Transmembrane helix</keyword>
<keyword evidence="3" id="KW-1185">Reference proteome</keyword>
<organism evidence="2 3">
    <name type="scientific">Elioraea tepida</name>
    <dbReference type="NCBI Taxonomy" id="2843330"/>
    <lineage>
        <taxon>Bacteria</taxon>
        <taxon>Pseudomonadati</taxon>
        <taxon>Pseudomonadota</taxon>
        <taxon>Alphaproteobacteria</taxon>
        <taxon>Acetobacterales</taxon>
        <taxon>Elioraeaceae</taxon>
        <taxon>Elioraea</taxon>
    </lineage>
</organism>
<evidence type="ECO:0000313" key="2">
    <source>
        <dbReference type="EMBL" id="QXM25315.1"/>
    </source>
</evidence>
<dbReference type="Pfam" id="PF06055">
    <property type="entry name" value="ExoD"/>
    <property type="match status" value="1"/>
</dbReference>
<name>A0A975YK08_9PROT</name>
<keyword evidence="1" id="KW-0472">Membrane</keyword>
<dbReference type="Proteomes" id="UP000694001">
    <property type="component" value="Chromosome"/>
</dbReference>
<proteinExistence type="predicted"/>